<dbReference type="PANTHER" id="PTHR23081:SF36">
    <property type="entry name" value="RNA POLYMERASE II SUBUNIT A C-TERMINAL DOMAIN PHOSPHATASE"/>
    <property type="match status" value="1"/>
</dbReference>
<gene>
    <name evidence="10" type="ORF">KUTeg_019067</name>
</gene>
<dbReference type="InterPro" id="IPR000089">
    <property type="entry name" value="Biotin_lipoyl"/>
</dbReference>
<evidence type="ECO:0000256" key="2">
    <source>
        <dbReference type="ARBA" id="ARBA00022801"/>
    </source>
</evidence>
<dbReference type="CDD" id="cd06849">
    <property type="entry name" value="lipoyl_domain"/>
    <property type="match status" value="1"/>
</dbReference>
<keyword evidence="2 6" id="KW-0378">Hydrolase</keyword>
<comment type="subcellular location">
    <subcellularLocation>
        <location evidence="1 6">Nucleus</location>
    </subcellularLocation>
</comment>
<dbReference type="CDD" id="cd17729">
    <property type="entry name" value="BRCT_CTDP1"/>
    <property type="match status" value="1"/>
</dbReference>
<evidence type="ECO:0000259" key="9">
    <source>
        <dbReference type="PROSITE" id="PS50969"/>
    </source>
</evidence>
<dbReference type="InterPro" id="IPR011947">
    <property type="entry name" value="FCP1_euk"/>
</dbReference>
<evidence type="ECO:0000256" key="1">
    <source>
        <dbReference type="ARBA" id="ARBA00004123"/>
    </source>
</evidence>
<feature type="compositionally biased region" description="Basic and acidic residues" evidence="7">
    <location>
        <begin position="328"/>
        <end position="337"/>
    </location>
</feature>
<dbReference type="Gene3D" id="2.40.50.100">
    <property type="match status" value="1"/>
</dbReference>
<feature type="compositionally biased region" description="Acidic residues" evidence="7">
    <location>
        <begin position="841"/>
        <end position="851"/>
    </location>
</feature>
<name>A0ABQ9EE25_TEGGR</name>
<feature type="domain" description="FCP1 homology" evidence="9">
    <location>
        <begin position="140"/>
        <end position="306"/>
    </location>
</feature>
<feature type="compositionally biased region" description="Polar residues" evidence="7">
    <location>
        <begin position="693"/>
        <end position="718"/>
    </location>
</feature>
<dbReference type="InterPro" id="IPR011053">
    <property type="entry name" value="Single_hybrid_motif"/>
</dbReference>
<dbReference type="PROSITE" id="PS50172">
    <property type="entry name" value="BRCT"/>
    <property type="match status" value="1"/>
</dbReference>
<proteinExistence type="predicted"/>
<keyword evidence="3 6" id="KW-0539">Nucleus</keyword>
<feature type="compositionally biased region" description="Basic and acidic residues" evidence="7">
    <location>
        <begin position="379"/>
        <end position="434"/>
    </location>
</feature>
<evidence type="ECO:0000256" key="3">
    <source>
        <dbReference type="ARBA" id="ARBA00023242"/>
    </source>
</evidence>
<accession>A0ABQ9EE25</accession>
<comment type="catalytic activity">
    <reaction evidence="4 6">
        <text>O-phospho-L-seryl-[protein] + H2O = L-seryl-[protein] + phosphate</text>
        <dbReference type="Rhea" id="RHEA:20629"/>
        <dbReference type="Rhea" id="RHEA-COMP:9863"/>
        <dbReference type="Rhea" id="RHEA-COMP:11604"/>
        <dbReference type="ChEBI" id="CHEBI:15377"/>
        <dbReference type="ChEBI" id="CHEBI:29999"/>
        <dbReference type="ChEBI" id="CHEBI:43474"/>
        <dbReference type="ChEBI" id="CHEBI:83421"/>
        <dbReference type="EC" id="3.1.3.16"/>
    </reaction>
</comment>
<dbReference type="SUPFAM" id="SSF52113">
    <property type="entry name" value="BRCT domain"/>
    <property type="match status" value="1"/>
</dbReference>
<dbReference type="InterPro" id="IPR004274">
    <property type="entry name" value="FCP1_dom"/>
</dbReference>
<dbReference type="Pfam" id="PF00533">
    <property type="entry name" value="BRCT"/>
    <property type="match status" value="1"/>
</dbReference>
<feature type="compositionally biased region" description="Basic and acidic residues" evidence="7">
    <location>
        <begin position="453"/>
        <end position="463"/>
    </location>
</feature>
<feature type="compositionally biased region" description="Basic residues" evidence="7">
    <location>
        <begin position="797"/>
        <end position="807"/>
    </location>
</feature>
<dbReference type="NCBIfam" id="TIGR02250">
    <property type="entry name" value="FCP1_euk"/>
    <property type="match status" value="1"/>
</dbReference>
<feature type="compositionally biased region" description="Basic and acidic residues" evidence="7">
    <location>
        <begin position="473"/>
        <end position="491"/>
    </location>
</feature>
<dbReference type="InterPro" id="IPR036420">
    <property type="entry name" value="BRCT_dom_sf"/>
</dbReference>
<dbReference type="InterPro" id="IPR001357">
    <property type="entry name" value="BRCT_dom"/>
</dbReference>
<keyword evidence="11" id="KW-1185">Reference proteome</keyword>
<feature type="region of interest" description="Disordered" evidence="7">
    <location>
        <begin position="648"/>
        <end position="723"/>
    </location>
</feature>
<evidence type="ECO:0000313" key="11">
    <source>
        <dbReference type="Proteomes" id="UP001217089"/>
    </source>
</evidence>
<dbReference type="InterPro" id="IPR039189">
    <property type="entry name" value="Fcp1"/>
</dbReference>
<evidence type="ECO:0000256" key="7">
    <source>
        <dbReference type="SAM" id="MobiDB-lite"/>
    </source>
</evidence>
<dbReference type="Gene3D" id="1.10.287.10">
    <property type="entry name" value="S15/NS1, RNA-binding"/>
    <property type="match status" value="1"/>
</dbReference>
<evidence type="ECO:0000256" key="6">
    <source>
        <dbReference type="RuleBase" id="RU366066"/>
    </source>
</evidence>
<reference evidence="10 11" key="1">
    <citation type="submission" date="2022-12" db="EMBL/GenBank/DDBJ databases">
        <title>Chromosome-level genome of Tegillarca granosa.</title>
        <authorList>
            <person name="Kim J."/>
        </authorList>
    </citation>
    <scope>NUCLEOTIDE SEQUENCE [LARGE SCALE GENOMIC DNA]</scope>
    <source>
        <strain evidence="10">Teg-2019</strain>
        <tissue evidence="10">Adductor muscle</tissue>
    </source>
</reference>
<dbReference type="Pfam" id="PF00364">
    <property type="entry name" value="Biotin_lipoyl"/>
    <property type="match status" value="1"/>
</dbReference>
<feature type="domain" description="BRCT" evidence="8">
    <location>
        <begin position="549"/>
        <end position="648"/>
    </location>
</feature>
<dbReference type="Gene3D" id="3.40.50.1000">
    <property type="entry name" value="HAD superfamily/HAD-like"/>
    <property type="match status" value="1"/>
</dbReference>
<dbReference type="Proteomes" id="UP001217089">
    <property type="component" value="Unassembled WGS sequence"/>
</dbReference>
<dbReference type="InterPro" id="IPR023214">
    <property type="entry name" value="HAD_sf"/>
</dbReference>
<comment type="caution">
    <text evidence="10">The sequence shown here is derived from an EMBL/GenBank/DDBJ whole genome shotgun (WGS) entry which is preliminary data.</text>
</comment>
<feature type="region of interest" description="Disordered" evidence="7">
    <location>
        <begin position="748"/>
        <end position="851"/>
    </location>
</feature>
<dbReference type="Pfam" id="PF03031">
    <property type="entry name" value="NIF"/>
    <property type="match status" value="1"/>
</dbReference>
<evidence type="ECO:0000256" key="5">
    <source>
        <dbReference type="ARBA" id="ARBA00048336"/>
    </source>
</evidence>
<dbReference type="SUPFAM" id="SSF51230">
    <property type="entry name" value="Single hybrid motif"/>
    <property type="match status" value="1"/>
</dbReference>
<feature type="compositionally biased region" description="Basic and acidic residues" evidence="7">
    <location>
        <begin position="808"/>
        <end position="819"/>
    </location>
</feature>
<feature type="compositionally biased region" description="Polar residues" evidence="7">
    <location>
        <begin position="443"/>
        <end position="452"/>
    </location>
</feature>
<feature type="compositionally biased region" description="Acidic residues" evidence="7">
    <location>
        <begin position="748"/>
        <end position="764"/>
    </location>
</feature>
<feature type="compositionally biased region" description="Basic and acidic residues" evidence="7">
    <location>
        <begin position="670"/>
        <end position="689"/>
    </location>
</feature>
<dbReference type="CDD" id="cd07521">
    <property type="entry name" value="HAD_FCP1-like"/>
    <property type="match status" value="1"/>
</dbReference>
<dbReference type="PROSITE" id="PS50969">
    <property type="entry name" value="FCP1"/>
    <property type="match status" value="1"/>
</dbReference>
<dbReference type="SMART" id="SM00292">
    <property type="entry name" value="BRCT"/>
    <property type="match status" value="1"/>
</dbReference>
<dbReference type="PANTHER" id="PTHR23081">
    <property type="entry name" value="RNA POLYMERASE II CTD PHOSPHATASE"/>
    <property type="match status" value="1"/>
</dbReference>
<evidence type="ECO:0000259" key="8">
    <source>
        <dbReference type="PROSITE" id="PS50172"/>
    </source>
</evidence>
<dbReference type="EC" id="3.1.3.16" evidence="6"/>
<dbReference type="InterPro" id="IPR036412">
    <property type="entry name" value="HAD-like_sf"/>
</dbReference>
<protein>
    <recommendedName>
        <fullName evidence="6">RNA polymerase II subunit A C-terminal domain phosphatase</fullName>
        <ecNumber evidence="6">3.1.3.16</ecNumber>
    </recommendedName>
</protein>
<feature type="compositionally biased region" description="Low complexity" evidence="7">
    <location>
        <begin position="770"/>
        <end position="793"/>
    </location>
</feature>
<dbReference type="Gene3D" id="3.40.50.10190">
    <property type="entry name" value="BRCT domain"/>
    <property type="match status" value="1"/>
</dbReference>
<organism evidence="10 11">
    <name type="scientific">Tegillarca granosa</name>
    <name type="common">Malaysian cockle</name>
    <name type="synonym">Anadara granosa</name>
    <dbReference type="NCBI Taxonomy" id="220873"/>
    <lineage>
        <taxon>Eukaryota</taxon>
        <taxon>Metazoa</taxon>
        <taxon>Spiralia</taxon>
        <taxon>Lophotrochozoa</taxon>
        <taxon>Mollusca</taxon>
        <taxon>Bivalvia</taxon>
        <taxon>Autobranchia</taxon>
        <taxon>Pteriomorphia</taxon>
        <taxon>Arcoida</taxon>
        <taxon>Arcoidea</taxon>
        <taxon>Arcidae</taxon>
        <taxon>Tegillarca</taxon>
    </lineage>
</organism>
<feature type="region of interest" description="Disordered" evidence="7">
    <location>
        <begin position="298"/>
        <end position="497"/>
    </location>
</feature>
<dbReference type="SUPFAM" id="SSF56784">
    <property type="entry name" value="HAD-like"/>
    <property type="match status" value="1"/>
</dbReference>
<comment type="catalytic activity">
    <reaction evidence="5 6">
        <text>O-phospho-L-threonyl-[protein] + H2O = L-threonyl-[protein] + phosphate</text>
        <dbReference type="Rhea" id="RHEA:47004"/>
        <dbReference type="Rhea" id="RHEA-COMP:11060"/>
        <dbReference type="Rhea" id="RHEA-COMP:11605"/>
        <dbReference type="ChEBI" id="CHEBI:15377"/>
        <dbReference type="ChEBI" id="CHEBI:30013"/>
        <dbReference type="ChEBI" id="CHEBI:43474"/>
        <dbReference type="ChEBI" id="CHEBI:61977"/>
        <dbReference type="EC" id="3.1.3.16"/>
    </reaction>
</comment>
<dbReference type="SMART" id="SM00577">
    <property type="entry name" value="CPDc"/>
    <property type="match status" value="1"/>
</dbReference>
<evidence type="ECO:0000256" key="4">
    <source>
        <dbReference type="ARBA" id="ARBA00047761"/>
    </source>
</evidence>
<dbReference type="EMBL" id="JARBDR010000917">
    <property type="protein sequence ID" value="KAJ8302671.1"/>
    <property type="molecule type" value="Genomic_DNA"/>
</dbReference>
<comment type="function">
    <text evidence="6">This promotes the activity of RNA polymerase II.</text>
</comment>
<evidence type="ECO:0000313" key="10">
    <source>
        <dbReference type="EMBL" id="KAJ8302671.1"/>
    </source>
</evidence>
<sequence length="867" mass="96711">MEPTTQVRAPDSSIKITKWKVKKGYRISRGSVLCIYESENGKNQKLKSNEVGTIVDILVNEGGEACPGCVLMHVQSCTHPTVMKDMCAECGANLRDELGQAGKRNKPASASVAMVHSIPELIVSESEALEIGKADENRLLKTRKLVLLVDLDQTLIHTTNDNIPPNLKDVYHFQLYCHGSVLLWYHTRLRPSTQQFLEKISKLYELHICTFGVRMYAHTIAKFLDPDGKYFSHRILSRDECFNQSSKTANLKALFPCGDSMVCIIDDREDVWNFSPNLVHVKPYRFFQGTADINAPVGLAKTENDDQPITHRVRKVSRSNSISDTECSDTKKLKQDSEAQTSDNSNTEKDMESESSESPESLLKDTPQSEDNQNNNTNKQDKCNNKKTENKTTEETSVKQNDDTAEEKPDGRGENLSEKSVKSGENRSLSKDSGKLLSEVTDNKNGNNTAKDTSQDDHSEDIKSLGANSKSGEGTENKLTKGPESESKENTEGTVEEIEWDDDDDYLLYLEEILTRIHKAFYDLYDQMKSKSEITEGTKPDLKNIIPYVKRKVLKGTNIVFSGVIPTNMVPEKSRAYIVAKALGANIQPNFVPKTEGQDATTHIVAARLGTAKVKMAQKAKNVHIVNVDWLWCCAERWEKANEKLFPLTKDTSPSRDSPVIVQRPKAEKRKSDENYDDSNDGKRMKVNDDNQIDSGSEMASSSNQDASVKNGSSIDGTSQRESRFSVSYNPLYSFSDDDIACMDKEVEELMDEDGDESDEDAEERDSRMRSVVLSSSSGDDNSSSEDSMSGDLPKGWKVKGKRSRSHGSHDSSSDRDEKDVESENELESFEKTVDAFAPDTESDGESIGSVDDELAEAVEKEFLAHI</sequence>